<gene>
    <name evidence="2" type="ORF">WDS16_25825</name>
</gene>
<sequence length="84" mass="9230">MRSLKVTLSVFGLVAGVAVGWISLVAVSQPVRVNFAFVVGRYDPGFWWYVREYLPYAAPVVGALAGWIVASLLIRAGWRMTRGS</sequence>
<accession>A0ABZ2PHE6</accession>
<keyword evidence="1" id="KW-1133">Transmembrane helix</keyword>
<keyword evidence="1" id="KW-0472">Membrane</keyword>
<reference evidence="2 3" key="1">
    <citation type="submission" date="2024-03" db="EMBL/GenBank/DDBJ databases">
        <title>Natural products discovery in diverse microorganisms through a two-stage MS feature dereplication strategy.</title>
        <authorList>
            <person name="Zhang R."/>
        </authorList>
    </citation>
    <scope>NUCLEOTIDE SEQUENCE [LARGE SCALE GENOMIC DNA]</scope>
    <source>
        <strain evidence="2 3">18930</strain>
    </source>
</reference>
<dbReference type="RefSeq" id="WP_338888848.1">
    <property type="nucleotide sequence ID" value="NZ_CP147846.1"/>
</dbReference>
<evidence type="ECO:0000256" key="1">
    <source>
        <dbReference type="SAM" id="Phobius"/>
    </source>
</evidence>
<keyword evidence="1" id="KW-0812">Transmembrane</keyword>
<evidence type="ECO:0000313" key="2">
    <source>
        <dbReference type="EMBL" id="WXG68566.1"/>
    </source>
</evidence>
<feature type="transmembrane region" description="Helical" evidence="1">
    <location>
        <begin position="7"/>
        <end position="27"/>
    </location>
</feature>
<proteinExistence type="predicted"/>
<name>A0ABZ2PHE6_9NOCA</name>
<dbReference type="EMBL" id="CP147846">
    <property type="protein sequence ID" value="WXG68566.1"/>
    <property type="molecule type" value="Genomic_DNA"/>
</dbReference>
<protein>
    <submittedName>
        <fullName evidence="2">Uncharacterized protein</fullName>
    </submittedName>
</protein>
<evidence type="ECO:0000313" key="3">
    <source>
        <dbReference type="Proteomes" id="UP001432000"/>
    </source>
</evidence>
<organism evidence="2 3">
    <name type="scientific">Rhodococcus sovatensis</name>
    <dbReference type="NCBI Taxonomy" id="1805840"/>
    <lineage>
        <taxon>Bacteria</taxon>
        <taxon>Bacillati</taxon>
        <taxon>Actinomycetota</taxon>
        <taxon>Actinomycetes</taxon>
        <taxon>Mycobacteriales</taxon>
        <taxon>Nocardiaceae</taxon>
        <taxon>Rhodococcus</taxon>
    </lineage>
</organism>
<keyword evidence="3" id="KW-1185">Reference proteome</keyword>
<feature type="transmembrane region" description="Helical" evidence="1">
    <location>
        <begin position="53"/>
        <end position="74"/>
    </location>
</feature>
<dbReference type="Proteomes" id="UP001432000">
    <property type="component" value="Chromosome"/>
</dbReference>